<protein>
    <submittedName>
        <fullName evidence="6">Uncharacterized protein</fullName>
    </submittedName>
</protein>
<evidence type="ECO:0000313" key="7">
    <source>
        <dbReference type="Proteomes" id="UP001208570"/>
    </source>
</evidence>
<keyword evidence="7" id="KW-1185">Reference proteome</keyword>
<dbReference type="Gene3D" id="1.20.140.150">
    <property type="match status" value="1"/>
</dbReference>
<evidence type="ECO:0000256" key="2">
    <source>
        <dbReference type="ARBA" id="ARBA00022692"/>
    </source>
</evidence>
<sequence>MPIVVGAGSFLLFLSLALNAVALLVPYWYVTMSAGKVSVSSGLWASCVCRWHYSSLGTVIDDENIKDWFKASQWLYAIAVVLIVLASVMVLSVGCLRKTVGTTIAKVAGSLMIIAAVLGAIAVTLFGLKGKSDLGLTLSGDQTFAWGLWIAVSGIVFSVVSGIFLFVRGGRVSHPEK</sequence>
<keyword evidence="4 5" id="KW-0472">Membrane</keyword>
<dbReference type="PANTHER" id="PTHR21284">
    <property type="entry name" value="EG:80H7.2 PROTEIN"/>
    <property type="match status" value="1"/>
</dbReference>
<evidence type="ECO:0000256" key="4">
    <source>
        <dbReference type="ARBA" id="ARBA00023136"/>
    </source>
</evidence>
<dbReference type="PANTHER" id="PTHR21284:SF12">
    <property type="entry name" value="EG:80H7.2 PROTEIN"/>
    <property type="match status" value="1"/>
</dbReference>
<comment type="subcellular location">
    <subcellularLocation>
        <location evidence="1">Membrane</location>
        <topology evidence="1">Multi-pass membrane protein</topology>
    </subcellularLocation>
</comment>
<gene>
    <name evidence="6" type="ORF">LSH36_40g03107</name>
</gene>
<proteinExistence type="predicted"/>
<dbReference type="AlphaFoldDB" id="A0AAD9K7S9"/>
<dbReference type="InterPro" id="IPR004031">
    <property type="entry name" value="PMP22/EMP/MP20/Claudin"/>
</dbReference>
<evidence type="ECO:0000256" key="1">
    <source>
        <dbReference type="ARBA" id="ARBA00004141"/>
    </source>
</evidence>
<feature type="transmembrane region" description="Helical" evidence="5">
    <location>
        <begin position="148"/>
        <end position="167"/>
    </location>
</feature>
<dbReference type="GO" id="GO:0016020">
    <property type="term" value="C:membrane"/>
    <property type="evidence" value="ECO:0007669"/>
    <property type="project" value="UniProtKB-SubCell"/>
</dbReference>
<dbReference type="Proteomes" id="UP001208570">
    <property type="component" value="Unassembled WGS sequence"/>
</dbReference>
<evidence type="ECO:0000313" key="6">
    <source>
        <dbReference type="EMBL" id="KAK2166242.1"/>
    </source>
</evidence>
<dbReference type="EMBL" id="JAODUP010000040">
    <property type="protein sequence ID" value="KAK2166242.1"/>
    <property type="molecule type" value="Genomic_DNA"/>
</dbReference>
<evidence type="ECO:0000256" key="5">
    <source>
        <dbReference type="SAM" id="Phobius"/>
    </source>
</evidence>
<organism evidence="6 7">
    <name type="scientific">Paralvinella palmiformis</name>
    <dbReference type="NCBI Taxonomy" id="53620"/>
    <lineage>
        <taxon>Eukaryota</taxon>
        <taxon>Metazoa</taxon>
        <taxon>Spiralia</taxon>
        <taxon>Lophotrochozoa</taxon>
        <taxon>Annelida</taxon>
        <taxon>Polychaeta</taxon>
        <taxon>Sedentaria</taxon>
        <taxon>Canalipalpata</taxon>
        <taxon>Terebellida</taxon>
        <taxon>Terebelliformia</taxon>
        <taxon>Alvinellidae</taxon>
        <taxon>Paralvinella</taxon>
    </lineage>
</organism>
<name>A0AAD9K7S9_9ANNE</name>
<keyword evidence="2 5" id="KW-0812">Transmembrane</keyword>
<evidence type="ECO:0000256" key="3">
    <source>
        <dbReference type="ARBA" id="ARBA00022989"/>
    </source>
</evidence>
<accession>A0AAD9K7S9</accession>
<comment type="caution">
    <text evidence="6">The sequence shown here is derived from an EMBL/GenBank/DDBJ whole genome shotgun (WGS) entry which is preliminary data.</text>
</comment>
<keyword evidence="3 5" id="KW-1133">Transmembrane helix</keyword>
<feature type="transmembrane region" description="Helical" evidence="5">
    <location>
        <begin position="108"/>
        <end position="128"/>
    </location>
</feature>
<reference evidence="6" key="1">
    <citation type="journal article" date="2023" name="Mol. Biol. Evol.">
        <title>Third-Generation Sequencing Reveals the Adaptive Role of the Epigenome in Three Deep-Sea Polychaetes.</title>
        <authorList>
            <person name="Perez M."/>
            <person name="Aroh O."/>
            <person name="Sun Y."/>
            <person name="Lan Y."/>
            <person name="Juniper S.K."/>
            <person name="Young C.R."/>
            <person name="Angers B."/>
            <person name="Qian P.Y."/>
        </authorList>
    </citation>
    <scope>NUCLEOTIDE SEQUENCE</scope>
    <source>
        <strain evidence="6">P08H-3</strain>
    </source>
</reference>
<feature type="transmembrane region" description="Helical" evidence="5">
    <location>
        <begin position="74"/>
        <end position="96"/>
    </location>
</feature>
<dbReference type="Pfam" id="PF13903">
    <property type="entry name" value="Claudin_2"/>
    <property type="match status" value="1"/>
</dbReference>